<gene>
    <name evidence="2" type="ORF">GBA65_19575</name>
</gene>
<organism evidence="2 3">
    <name type="scientific">Rubrobacter marinus</name>
    <dbReference type="NCBI Taxonomy" id="2653852"/>
    <lineage>
        <taxon>Bacteria</taxon>
        <taxon>Bacillati</taxon>
        <taxon>Actinomycetota</taxon>
        <taxon>Rubrobacteria</taxon>
        <taxon>Rubrobacterales</taxon>
        <taxon>Rubrobacteraceae</taxon>
        <taxon>Rubrobacter</taxon>
    </lineage>
</organism>
<name>A0A6G8Q1K6_9ACTN</name>
<dbReference type="KEGG" id="rmar:GBA65_19575"/>
<reference evidence="2 3" key="1">
    <citation type="submission" date="2019-10" db="EMBL/GenBank/DDBJ databases">
        <title>Rubrobacter sp nov SCSIO 52915 isolated from a deep-sea sediment in the South China Sea.</title>
        <authorList>
            <person name="Chen R.W."/>
        </authorList>
    </citation>
    <scope>NUCLEOTIDE SEQUENCE [LARGE SCALE GENOMIC DNA]</scope>
    <source>
        <strain evidence="2 3">SCSIO 52915</strain>
    </source>
</reference>
<proteinExistence type="predicted"/>
<dbReference type="EMBL" id="CP045121">
    <property type="protein sequence ID" value="QIN80353.1"/>
    <property type="molecule type" value="Genomic_DNA"/>
</dbReference>
<feature type="domain" description="DUF2268" evidence="1">
    <location>
        <begin position="125"/>
        <end position="307"/>
    </location>
</feature>
<dbReference type="Proteomes" id="UP000502706">
    <property type="component" value="Chromosome"/>
</dbReference>
<accession>A0A6G8Q1K6</accession>
<sequence>MRRADGGAKREDDMRIEAIDVLSGQEAALRAPEGTREEVYRQRVDEPLRRFWEPMMRYMPGGAAGGDDAPSGTALLGFYGPGGDAGEGLDALAKLRDAGSPGACVAALEEAARALAPEEHGVSVESVAFSLALADPRLRDLTERNRGYTGFGGMMGYAAVLVWPDGYNLPRLPSISVHELHHNVRLAFEPWTQGTTVGQYVVLEGLAEAFAAEAVGEELLGPWPNALSEGELEEARPVFRDALEVSGFDEIRGYVFGDWAASRFGYVPRGLPDFAGYAMGYRIVREYLDRTGSTAAEATYVPWREIVDGARYL</sequence>
<dbReference type="AlphaFoldDB" id="A0A6G8Q1K6"/>
<dbReference type="Pfam" id="PF10026">
    <property type="entry name" value="DUF2268"/>
    <property type="match status" value="1"/>
</dbReference>
<evidence type="ECO:0000313" key="3">
    <source>
        <dbReference type="Proteomes" id="UP000502706"/>
    </source>
</evidence>
<protein>
    <recommendedName>
        <fullName evidence="1">DUF2268 domain-containing protein</fullName>
    </recommendedName>
</protein>
<evidence type="ECO:0000313" key="2">
    <source>
        <dbReference type="EMBL" id="QIN80353.1"/>
    </source>
</evidence>
<dbReference type="InterPro" id="IPR018728">
    <property type="entry name" value="DUF2268"/>
</dbReference>
<keyword evidence="3" id="KW-1185">Reference proteome</keyword>
<evidence type="ECO:0000259" key="1">
    <source>
        <dbReference type="Pfam" id="PF10026"/>
    </source>
</evidence>